<protein>
    <recommendedName>
        <fullName evidence="3">Glycosyl transferase family 28 C-terminal domain-containing protein</fullName>
    </recommendedName>
</protein>
<dbReference type="AlphaFoldDB" id="A0A1F6H3E5"/>
<dbReference type="Gene3D" id="3.40.50.2000">
    <property type="entry name" value="Glycogen Phosphorylase B"/>
    <property type="match status" value="1"/>
</dbReference>
<name>A0A1F6H3E5_9PROT</name>
<dbReference type="InterPro" id="IPR053205">
    <property type="entry name" value="GHMP_kinase_L-arabinokinase"/>
</dbReference>
<comment type="caution">
    <text evidence="1">The sequence shown here is derived from an EMBL/GenBank/DDBJ whole genome shotgun (WGS) entry which is preliminary data.</text>
</comment>
<sequence length="367" mass="40268">MGEISLGFFITAHGLGHASRAAAVIEALGKLHPSVHFFLFTKVPQFFFEQSLTVPFTRIEMETDFGLVQTSALSADLRASALGLSRWLPFAPATISSLVQTLKELNIAAICSDISPLGLEAAKVALVPSFLIENFTWDWIYDRLEPPDPRFKEAARYLGPKFVQADFHIQTTPFCGDRNSDLVSLPVSRAVRKDRETTRAELGVKAQEKLILLTLGGTKGATLPIPAQNCHQDWFFVCPGAAEAEERGPGWLKLPYAGRFYHPDLMEAADLVVCKLGYSTLAEAWSSGTPVLYLGRPDFPESAFLEAFLASHSIPSSPLTLEAVEQGTWGRKILPLLDQKQRKPGLGNGAEQIAVWISNHLAVLQKP</sequence>
<evidence type="ECO:0000313" key="2">
    <source>
        <dbReference type="Proteomes" id="UP000177583"/>
    </source>
</evidence>
<dbReference type="PANTHER" id="PTHR38134:SF2">
    <property type="entry name" value="GALACTOKINASE"/>
    <property type="match status" value="1"/>
</dbReference>
<evidence type="ECO:0008006" key="3">
    <source>
        <dbReference type="Google" id="ProtNLM"/>
    </source>
</evidence>
<dbReference type="SUPFAM" id="SSF53756">
    <property type="entry name" value="UDP-Glycosyltransferase/glycogen phosphorylase"/>
    <property type="match status" value="1"/>
</dbReference>
<organism evidence="1 2">
    <name type="scientific">Candidatus Lambdaproteobacteria bacterium RIFOXYD2_FULL_56_26</name>
    <dbReference type="NCBI Taxonomy" id="1817773"/>
    <lineage>
        <taxon>Bacteria</taxon>
        <taxon>Pseudomonadati</taxon>
        <taxon>Pseudomonadota</taxon>
        <taxon>Candidatus Lambdaproteobacteria</taxon>
    </lineage>
</organism>
<accession>A0A1F6H3E5</accession>
<proteinExistence type="predicted"/>
<evidence type="ECO:0000313" key="1">
    <source>
        <dbReference type="EMBL" id="OGH04908.1"/>
    </source>
</evidence>
<reference evidence="1 2" key="1">
    <citation type="journal article" date="2016" name="Nat. Commun.">
        <title>Thousands of microbial genomes shed light on interconnected biogeochemical processes in an aquifer system.</title>
        <authorList>
            <person name="Anantharaman K."/>
            <person name="Brown C.T."/>
            <person name="Hug L.A."/>
            <person name="Sharon I."/>
            <person name="Castelle C.J."/>
            <person name="Probst A.J."/>
            <person name="Thomas B.C."/>
            <person name="Singh A."/>
            <person name="Wilkins M.J."/>
            <person name="Karaoz U."/>
            <person name="Brodie E.L."/>
            <person name="Williams K.H."/>
            <person name="Hubbard S.S."/>
            <person name="Banfield J.F."/>
        </authorList>
    </citation>
    <scope>NUCLEOTIDE SEQUENCE [LARGE SCALE GENOMIC DNA]</scope>
</reference>
<dbReference type="Proteomes" id="UP000177583">
    <property type="component" value="Unassembled WGS sequence"/>
</dbReference>
<dbReference type="PANTHER" id="PTHR38134">
    <property type="entry name" value="SLR1395 PROTEIN"/>
    <property type="match status" value="1"/>
</dbReference>
<gene>
    <name evidence="1" type="ORF">A2557_07995</name>
</gene>
<dbReference type="EMBL" id="MFNF01000001">
    <property type="protein sequence ID" value="OGH04908.1"/>
    <property type="molecule type" value="Genomic_DNA"/>
</dbReference>